<reference evidence="3" key="1">
    <citation type="journal article" date="2008" name="Nat. Genet.">
        <title>The Pristionchus pacificus genome provides a unique perspective on nematode lifestyle and parasitism.</title>
        <authorList>
            <person name="Dieterich C."/>
            <person name="Clifton S.W."/>
            <person name="Schuster L.N."/>
            <person name="Chinwalla A."/>
            <person name="Delehaunty K."/>
            <person name="Dinkelacker I."/>
            <person name="Fulton L."/>
            <person name="Fulton R."/>
            <person name="Godfrey J."/>
            <person name="Minx P."/>
            <person name="Mitreva M."/>
            <person name="Roeseler W."/>
            <person name="Tian H."/>
            <person name="Witte H."/>
            <person name="Yang S.P."/>
            <person name="Wilson R.K."/>
            <person name="Sommer R.J."/>
        </authorList>
    </citation>
    <scope>NUCLEOTIDE SEQUENCE [LARGE SCALE GENOMIC DNA]</scope>
    <source>
        <strain evidence="3">PS312</strain>
    </source>
</reference>
<gene>
    <name evidence="2" type="primary">WBGene00280422</name>
</gene>
<sequence length="467" mass="52730">MYLEVGAKPVPLPYVVDDDFISRFALVDGLKKGRFLDSLRRIYEIVGAVDCYGCPNTFIVGSKKHGHQLLKAIKHGGNQSELYTMQGTLRNDERWHQRRRYHLSAPPGAEEGPQEGCECGAGGSSGGTEVAMLLVAEQVHPCMRTHLMVMTDRGTTKDFSYIIMNRPGPTLEYICRNLCEGRFTTWTVHHIAIHTIMALRDLHHAGFVLRDVSLQSFCIGFGRPGEELIFINQALAIRPYIDSDGALLRSANKSVHRPFSPYCASRARLRDDSNCFPQQDVEAWLWMMMCLYDSSWLPLDAEPDRAAKEAKALEIKESLWKGAAQFPTTSERMPASYRHILSYLRQLQIPDRVGYEHIRTILDKCTPAGHPCNPLDWQGRDQRSGLTEKCLLHDCPRNKADADGDRTVTIRRDPHMAQQNFYTSRVVTTLQRRDASIESRSKTTVTEQEDKNPKMSSGPIAAIPDNV</sequence>
<dbReference type="InterPro" id="IPR050235">
    <property type="entry name" value="CK1_Ser-Thr_kinase"/>
</dbReference>
<dbReference type="Gene3D" id="1.10.510.10">
    <property type="entry name" value="Transferase(Phosphotransferase) domain 1"/>
    <property type="match status" value="1"/>
</dbReference>
<dbReference type="InterPro" id="IPR011009">
    <property type="entry name" value="Kinase-like_dom_sf"/>
</dbReference>
<proteinExistence type="predicted"/>
<keyword evidence="3" id="KW-1185">Reference proteome</keyword>
<dbReference type="GO" id="GO:0004674">
    <property type="term" value="F:protein serine/threonine kinase activity"/>
    <property type="evidence" value="ECO:0000318"/>
    <property type="project" value="GO_Central"/>
</dbReference>
<evidence type="ECO:0000313" key="2">
    <source>
        <dbReference type="EnsemblMetazoa" id="PPA42053.1"/>
    </source>
</evidence>
<dbReference type="GO" id="GO:0007165">
    <property type="term" value="P:signal transduction"/>
    <property type="evidence" value="ECO:0000318"/>
    <property type="project" value="GO_Central"/>
</dbReference>
<dbReference type="SUPFAM" id="SSF56112">
    <property type="entry name" value="Protein kinase-like (PK-like)"/>
    <property type="match status" value="1"/>
</dbReference>
<name>A0A2A6BZI6_PRIPA</name>
<dbReference type="AlphaFoldDB" id="A0A2A6BZI6"/>
<feature type="compositionally biased region" description="Basic and acidic residues" evidence="1">
    <location>
        <begin position="432"/>
        <end position="441"/>
    </location>
</feature>
<protein>
    <submittedName>
        <fullName evidence="2">Uncharacterized protein</fullName>
    </submittedName>
</protein>
<dbReference type="Proteomes" id="UP000005239">
    <property type="component" value="Unassembled WGS sequence"/>
</dbReference>
<dbReference type="PANTHER" id="PTHR11909">
    <property type="entry name" value="CASEIN KINASE-RELATED"/>
    <property type="match status" value="1"/>
</dbReference>
<feature type="region of interest" description="Disordered" evidence="1">
    <location>
        <begin position="432"/>
        <end position="467"/>
    </location>
</feature>
<organism evidence="2 3">
    <name type="scientific">Pristionchus pacificus</name>
    <name type="common">Parasitic nematode worm</name>
    <dbReference type="NCBI Taxonomy" id="54126"/>
    <lineage>
        <taxon>Eukaryota</taxon>
        <taxon>Metazoa</taxon>
        <taxon>Ecdysozoa</taxon>
        <taxon>Nematoda</taxon>
        <taxon>Chromadorea</taxon>
        <taxon>Rhabditida</taxon>
        <taxon>Rhabditina</taxon>
        <taxon>Diplogasteromorpha</taxon>
        <taxon>Diplogasteroidea</taxon>
        <taxon>Neodiplogasteridae</taxon>
        <taxon>Pristionchus</taxon>
    </lineage>
</organism>
<evidence type="ECO:0000256" key="1">
    <source>
        <dbReference type="SAM" id="MobiDB-lite"/>
    </source>
</evidence>
<dbReference type="EnsemblMetazoa" id="PPA42053.1">
    <property type="protein sequence ID" value="PPA42053.1"/>
    <property type="gene ID" value="WBGene00280422"/>
</dbReference>
<reference evidence="2" key="2">
    <citation type="submission" date="2022-06" db="UniProtKB">
        <authorList>
            <consortium name="EnsemblMetazoa"/>
        </authorList>
    </citation>
    <scope>IDENTIFICATION</scope>
    <source>
        <strain evidence="2">PS312</strain>
    </source>
</reference>
<accession>A0A2A6BZI6</accession>
<dbReference type="GO" id="GO:0005634">
    <property type="term" value="C:nucleus"/>
    <property type="evidence" value="ECO:0000318"/>
    <property type="project" value="GO_Central"/>
</dbReference>
<dbReference type="GO" id="GO:0005737">
    <property type="term" value="C:cytoplasm"/>
    <property type="evidence" value="ECO:0000318"/>
    <property type="project" value="GO_Central"/>
</dbReference>
<evidence type="ECO:0000313" key="3">
    <source>
        <dbReference type="Proteomes" id="UP000005239"/>
    </source>
</evidence>
<accession>A0A8R1UW19</accession>